<keyword evidence="1" id="KW-0645">Protease</keyword>
<gene>
    <name evidence="1" type="ORF">RV045_00095</name>
</gene>
<protein>
    <submittedName>
        <fullName evidence="1">D-alanyl-D-alanine carboxypeptidase family protein</fullName>
        <ecNumber evidence="1">3.4.-.-</ecNumber>
    </submittedName>
</protein>
<dbReference type="EC" id="3.4.-.-" evidence="1"/>
<keyword evidence="1" id="KW-0121">Carboxypeptidase</keyword>
<dbReference type="Proteomes" id="UP001364695">
    <property type="component" value="Unassembled WGS sequence"/>
</dbReference>
<keyword evidence="1" id="KW-0378">Hydrolase</keyword>
<proteinExistence type="predicted"/>
<dbReference type="EMBL" id="JAWDIE010000001">
    <property type="protein sequence ID" value="MEJ7136829.1"/>
    <property type="molecule type" value="Genomic_DNA"/>
</dbReference>
<organism evidence="1 2">
    <name type="scientific">Amphibiibacter pelophylacis</name>
    <dbReference type="NCBI Taxonomy" id="1799477"/>
    <lineage>
        <taxon>Bacteria</taxon>
        <taxon>Pseudomonadati</taxon>
        <taxon>Pseudomonadota</taxon>
        <taxon>Betaproteobacteria</taxon>
        <taxon>Burkholderiales</taxon>
        <taxon>Sphaerotilaceae</taxon>
        <taxon>Amphibiibacter</taxon>
    </lineage>
</organism>
<accession>A0ACC6NXY5</accession>
<comment type="caution">
    <text evidence="1">The sequence shown here is derived from an EMBL/GenBank/DDBJ whole genome shotgun (WGS) entry which is preliminary data.</text>
</comment>
<sequence length="390" mass="42399">MPKPAGAATAAVVTATGVPAPAVAAPIKPPEIAAKSYFLLDVSSNQVLADHNADVRADPASLTKLMTAYVVFDALKQKKISLDQRLPVSQKAWDERKYGSSLMFIDPKMTPTVDQLLSGLIIQSGNDAAVALAEGVAGSTDVFVQMMNAQAKAWGLANTQFANPTGLTQEGHYSSARDIATIATRIIRDFPEYYHYYSTREYTFNNIKQPNRNQLLYRDPTVDGMKTGYTSAAGYCLVATAKRALPNGNRRVMSVVMGTASMAARANEAQKLLNWGYQAFDFVRLFDKDATISVAPVWQGKDSEVSLRTRGGYPVYVSVPRGEAQKLKSGIERLDPLVAPLAKDQKVGLLKVTTASGAPVAQFDLVTSNPVEQAGLFGRLWDSLRMRLKW</sequence>
<reference evidence="1" key="1">
    <citation type="submission" date="2023-10" db="EMBL/GenBank/DDBJ databases">
        <title>Amphibacter perezi, gen. nov., sp. nov. a novel taxa of the family Comamonadaceae, class Betaproteobacteria isolated from the skin microbiota of Pelophylax perezi from different populations.</title>
        <authorList>
            <person name="Costa S."/>
            <person name="Proenca D.N."/>
            <person name="Lopes I."/>
            <person name="Morais P.V."/>
        </authorList>
    </citation>
    <scope>NUCLEOTIDE SEQUENCE</scope>
    <source>
        <strain evidence="1">SL12-8</strain>
    </source>
</reference>
<keyword evidence="2" id="KW-1185">Reference proteome</keyword>
<evidence type="ECO:0000313" key="1">
    <source>
        <dbReference type="EMBL" id="MEJ7136829.1"/>
    </source>
</evidence>
<name>A0ACC6NXY5_9BURK</name>
<evidence type="ECO:0000313" key="2">
    <source>
        <dbReference type="Proteomes" id="UP001364695"/>
    </source>
</evidence>